<dbReference type="GO" id="GO:0003887">
    <property type="term" value="F:DNA-directed DNA polymerase activity"/>
    <property type="evidence" value="ECO:0007669"/>
    <property type="project" value="UniProtKB-EC"/>
</dbReference>
<keyword evidence="2" id="KW-1185">Reference proteome</keyword>
<dbReference type="GO" id="GO:0032298">
    <property type="term" value="P:positive regulation of DNA-templated DNA replication initiation"/>
    <property type="evidence" value="ECO:0007669"/>
    <property type="project" value="TreeGrafter"/>
</dbReference>
<keyword evidence="1" id="KW-0808">Transferase</keyword>
<dbReference type="InterPro" id="IPR036768">
    <property type="entry name" value="PolIII_chi_sf"/>
</dbReference>
<name>A0A143WQS6_9ENTR</name>
<dbReference type="EC" id="2.7.7.7" evidence="1"/>
<reference evidence="2" key="1">
    <citation type="submission" date="2016-01" db="EMBL/GenBank/DDBJ databases">
        <authorList>
            <person name="Husnik F."/>
        </authorList>
    </citation>
    <scope>NUCLEOTIDE SEQUENCE [LARGE SCALE GENOMIC DNA]</scope>
</reference>
<sequence>MKNMKPVTFYIKNYYFNHELNILEQLACNLAIIEWCKWKIILILCENNSQALNIDKALWKNDINAFVPHNLSGESPYSVPVEIYWQKRFCNISRDILISLLPVCVEFF</sequence>
<gene>
    <name evidence="1" type="primary">holC</name>
    <name evidence="1" type="ORF">PMARG_ME00296</name>
</gene>
<dbReference type="GO" id="GO:0003677">
    <property type="term" value="F:DNA binding"/>
    <property type="evidence" value="ECO:0007669"/>
    <property type="project" value="InterPro"/>
</dbReference>
<evidence type="ECO:0000313" key="2">
    <source>
        <dbReference type="Proteomes" id="UP000095697"/>
    </source>
</evidence>
<dbReference type="STRING" id="1778264.PMARG_ME00296"/>
<proteinExistence type="predicted"/>
<dbReference type="PANTHER" id="PTHR38767:SF1">
    <property type="entry name" value="DNA POLYMERASE III SUBUNIT CHI"/>
    <property type="match status" value="1"/>
</dbReference>
<dbReference type="GO" id="GO:0006260">
    <property type="term" value="P:DNA replication"/>
    <property type="evidence" value="ECO:0007669"/>
    <property type="project" value="InterPro"/>
</dbReference>
<organism evidence="1 2">
    <name type="scientific">Candidatus Mikella endobia</name>
    <dbReference type="NCBI Taxonomy" id="1778264"/>
    <lineage>
        <taxon>Bacteria</taxon>
        <taxon>Pseudomonadati</taxon>
        <taxon>Pseudomonadota</taxon>
        <taxon>Gammaproteobacteria</taxon>
        <taxon>Enterobacterales</taxon>
        <taxon>Enterobacteriaceae</taxon>
        <taxon>Candidatus Mikella</taxon>
    </lineage>
</organism>
<keyword evidence="1" id="KW-0548">Nucleotidyltransferase</keyword>
<dbReference type="KEGG" id="cmik:PMARG_ME00296"/>
<dbReference type="Proteomes" id="UP000095697">
    <property type="component" value="Chromosome I"/>
</dbReference>
<protein>
    <submittedName>
        <fullName evidence="1">DNA polymerase III subunit chi</fullName>
        <ecNumber evidence="1">2.7.7.7</ecNumber>
    </submittedName>
</protein>
<dbReference type="AlphaFoldDB" id="A0A143WQS6"/>
<accession>A0A143WQS6</accession>
<dbReference type="InterPro" id="IPR007459">
    <property type="entry name" value="DNA_pol3_chi"/>
</dbReference>
<dbReference type="Pfam" id="PF04364">
    <property type="entry name" value="DNA_pol3_chi"/>
    <property type="match status" value="1"/>
</dbReference>
<dbReference type="PANTHER" id="PTHR38767">
    <property type="entry name" value="DNA POLYMERASE III SUBUNIT CHI"/>
    <property type="match status" value="1"/>
</dbReference>
<evidence type="ECO:0000313" key="1">
    <source>
        <dbReference type="EMBL" id="CUX96043.1"/>
    </source>
</evidence>
<dbReference type="PATRIC" id="fig|1778264.3.peg.265"/>
<dbReference type="Gene3D" id="3.40.50.10110">
    <property type="entry name" value="DNA polymerase III subunit chi"/>
    <property type="match status" value="1"/>
</dbReference>
<dbReference type="SUPFAM" id="SSF102400">
    <property type="entry name" value="DNA polymerase III chi subunit"/>
    <property type="match status" value="1"/>
</dbReference>
<dbReference type="EMBL" id="LN999831">
    <property type="protein sequence ID" value="CUX96043.1"/>
    <property type="molecule type" value="Genomic_DNA"/>
</dbReference>